<name>A0ABQ4N849_9BACL</name>
<evidence type="ECO:0000256" key="4">
    <source>
        <dbReference type="ARBA" id="ARBA00022980"/>
    </source>
</evidence>
<dbReference type="Gene3D" id="4.10.830.10">
    <property type="entry name" value="30s Ribosomal Protein S14, Chain N"/>
    <property type="match status" value="1"/>
</dbReference>
<dbReference type="Gene3D" id="3.30.1440.10">
    <property type="match status" value="1"/>
</dbReference>
<feature type="domain" description="Large ribosomal subunit protein uL5 N-terminal" evidence="7">
    <location>
        <begin position="26"/>
        <end position="81"/>
    </location>
</feature>
<dbReference type="HAMAP" id="MF_01333_B">
    <property type="entry name" value="Ribosomal_uL5_B"/>
    <property type="match status" value="1"/>
</dbReference>
<dbReference type="InterPro" id="IPR020929">
    <property type="entry name" value="Ribosomal_uL5_CS"/>
</dbReference>
<protein>
    <recommendedName>
        <fullName evidence="6">Large ribosomal subunit protein uL5</fullName>
    </recommendedName>
</protein>
<dbReference type="PANTHER" id="PTHR11994">
    <property type="entry name" value="60S RIBOSOMAL PROTEIN L11-RELATED"/>
    <property type="match status" value="1"/>
</dbReference>
<dbReference type="InterPro" id="IPR043140">
    <property type="entry name" value="Ribosomal_uS14_sf"/>
</dbReference>
<evidence type="ECO:0000256" key="5">
    <source>
        <dbReference type="ARBA" id="ARBA00023274"/>
    </source>
</evidence>
<dbReference type="Pfam" id="PF00673">
    <property type="entry name" value="Ribosomal_L5_C"/>
    <property type="match status" value="1"/>
</dbReference>
<dbReference type="InterPro" id="IPR001209">
    <property type="entry name" value="Ribosomal_uS14"/>
</dbReference>
<keyword evidence="2 6" id="KW-0820">tRNA-binding</keyword>
<evidence type="ECO:0000259" key="8">
    <source>
        <dbReference type="Pfam" id="PF00673"/>
    </source>
</evidence>
<keyword evidence="10" id="KW-1185">Reference proteome</keyword>
<dbReference type="InterPro" id="IPR022803">
    <property type="entry name" value="Ribosomal_uL5_dom_sf"/>
</dbReference>
<feature type="domain" description="Large ribosomal subunit protein uL5 C-terminal" evidence="8">
    <location>
        <begin position="85"/>
        <end position="177"/>
    </location>
</feature>
<comment type="subunit">
    <text evidence="6">Part of the 50S ribosomal subunit; part of the 5S rRNA/L5/L18/L25 subcomplex. Contacts the 5S rRNA and the P site tRNA. Forms a bridge to the 30S subunit in the 70S ribosome.</text>
</comment>
<dbReference type="Proteomes" id="UP000680304">
    <property type="component" value="Unassembled WGS sequence"/>
</dbReference>
<dbReference type="PROSITE" id="PS00358">
    <property type="entry name" value="RIBOSOMAL_L5"/>
    <property type="match status" value="1"/>
</dbReference>
<evidence type="ECO:0000256" key="3">
    <source>
        <dbReference type="ARBA" id="ARBA00022730"/>
    </source>
</evidence>
<dbReference type="InterPro" id="IPR031309">
    <property type="entry name" value="Ribosomal_uL5_C"/>
</dbReference>
<organism evidence="9 10">
    <name type="scientific">Paenibacillus cisolokensis</name>
    <dbReference type="NCBI Taxonomy" id="1658519"/>
    <lineage>
        <taxon>Bacteria</taxon>
        <taxon>Bacillati</taxon>
        <taxon>Bacillota</taxon>
        <taxon>Bacilli</taxon>
        <taxon>Bacillales</taxon>
        <taxon>Paenibacillaceae</taxon>
        <taxon>Paenibacillus</taxon>
    </lineage>
</organism>
<dbReference type="InterPro" id="IPR031310">
    <property type="entry name" value="Ribosomal_uL5_N"/>
</dbReference>
<dbReference type="SUPFAM" id="SSF57716">
    <property type="entry name" value="Glucocorticoid receptor-like (DNA-binding domain)"/>
    <property type="match status" value="1"/>
</dbReference>
<sequence length="250" mass="28161">MGNRMKDRYLNEITPALMQKFNYTTVMQVPKVEKVVINMGVGEAVANSKVLDSAVEDLRLIAGQKPVVTRAKKSIAGFKLRENMPIGVKVTLRGDRMYYFLDKLFNIALPRVRDFRGVSTKAFDGRGNYTLGLKEQLIFPEIDYDKVDKVRGMDIVIVTTAKTDEESRELLTQLGMPLRSNPLVGGVIPSGKNFDESEAATQAEVQGTRIYAVRTLRTSAFRLQKFKICRICFRELAYKGQIPGVKKASW</sequence>
<evidence type="ECO:0000259" key="7">
    <source>
        <dbReference type="Pfam" id="PF00281"/>
    </source>
</evidence>
<accession>A0ABQ4N849</accession>
<evidence type="ECO:0000256" key="6">
    <source>
        <dbReference type="HAMAP-Rule" id="MF_01333"/>
    </source>
</evidence>
<dbReference type="InterPro" id="IPR020930">
    <property type="entry name" value="Ribosomal_uL5_bac-type"/>
</dbReference>
<keyword evidence="4 6" id="KW-0689">Ribosomal protein</keyword>
<dbReference type="InterPro" id="IPR002132">
    <property type="entry name" value="Ribosomal_uL5"/>
</dbReference>
<dbReference type="SUPFAM" id="SSF55282">
    <property type="entry name" value="RL5-like"/>
    <property type="match status" value="1"/>
</dbReference>
<dbReference type="NCBIfam" id="NF000585">
    <property type="entry name" value="PRK00010.1"/>
    <property type="match status" value="1"/>
</dbReference>
<keyword evidence="5 6" id="KW-0687">Ribonucleoprotein</keyword>
<comment type="function">
    <text evidence="6">This is 1 of the proteins that bind and probably mediate the attachment of the 5S RNA into the large ribosomal subunit, where it forms part of the central protuberance. In the 70S ribosome it contacts protein S13 of the 30S subunit (bridge B1b), connecting the 2 subunits; this bridge is implicated in subunit movement. Contacts the P site tRNA; the 5S rRNA and some of its associated proteins might help stabilize positioning of ribosome-bound tRNAs.</text>
</comment>
<dbReference type="EMBL" id="BOVJ01000092">
    <property type="protein sequence ID" value="GIQ64386.1"/>
    <property type="molecule type" value="Genomic_DNA"/>
</dbReference>
<proteinExistence type="inferred from homology"/>
<dbReference type="Pfam" id="PF00281">
    <property type="entry name" value="Ribosomal_L5"/>
    <property type="match status" value="1"/>
</dbReference>
<dbReference type="Pfam" id="PF00253">
    <property type="entry name" value="Ribosomal_S14"/>
    <property type="match status" value="1"/>
</dbReference>
<keyword evidence="3 6" id="KW-0699">rRNA-binding</keyword>
<gene>
    <name evidence="6" type="primary">rplE</name>
    <name evidence="9" type="ORF">PACILC2_29540</name>
</gene>
<reference evidence="9 10" key="1">
    <citation type="submission" date="2021-04" db="EMBL/GenBank/DDBJ databases">
        <title>Draft genome sequence of Paenibacillus cisolokensis, LC2-13A.</title>
        <authorList>
            <person name="Uke A."/>
            <person name="Chhe C."/>
            <person name="Baramee S."/>
            <person name="Kosugi A."/>
        </authorList>
    </citation>
    <scope>NUCLEOTIDE SEQUENCE [LARGE SCALE GENOMIC DNA]</scope>
    <source>
        <strain evidence="9 10">LC2-13A</strain>
    </source>
</reference>
<evidence type="ECO:0000313" key="10">
    <source>
        <dbReference type="Proteomes" id="UP000680304"/>
    </source>
</evidence>
<comment type="caution">
    <text evidence="9">The sequence shown here is derived from an EMBL/GenBank/DDBJ whole genome shotgun (WGS) entry which is preliminary data.</text>
</comment>
<evidence type="ECO:0000256" key="1">
    <source>
        <dbReference type="ARBA" id="ARBA00008553"/>
    </source>
</evidence>
<keyword evidence="6" id="KW-0694">RNA-binding</keyword>
<evidence type="ECO:0000313" key="9">
    <source>
        <dbReference type="EMBL" id="GIQ64386.1"/>
    </source>
</evidence>
<evidence type="ECO:0000256" key="2">
    <source>
        <dbReference type="ARBA" id="ARBA00022555"/>
    </source>
</evidence>
<comment type="similarity">
    <text evidence="1 6">Belongs to the universal ribosomal protein uL5 family.</text>
</comment>